<dbReference type="InterPro" id="IPR010499">
    <property type="entry name" value="AraC_E-bd"/>
</dbReference>
<dbReference type="PANTHER" id="PTHR36444:SF2">
    <property type="entry name" value="TRANSCRIPTIONAL REGULATOR PROTEIN YOBU-RELATED"/>
    <property type="match status" value="1"/>
</dbReference>
<dbReference type="Gene3D" id="3.20.80.10">
    <property type="entry name" value="Regulatory factor, effector binding domain"/>
    <property type="match status" value="1"/>
</dbReference>
<organism evidence="2">
    <name type="scientific">Xenorhabdus szentirmaii</name>
    <dbReference type="NCBI Taxonomy" id="290112"/>
    <lineage>
        <taxon>Bacteria</taxon>
        <taxon>Pseudomonadati</taxon>
        <taxon>Pseudomonadota</taxon>
        <taxon>Gammaproteobacteria</taxon>
        <taxon>Enterobacterales</taxon>
        <taxon>Morganellaceae</taxon>
        <taxon>Xenorhabdus</taxon>
    </lineage>
</organism>
<evidence type="ECO:0000313" key="2">
    <source>
        <dbReference type="EMBL" id="MBD2801084.1"/>
    </source>
</evidence>
<name>A0AAW3YVM8_9GAMM</name>
<proteinExistence type="predicted"/>
<dbReference type="PANTHER" id="PTHR36444">
    <property type="entry name" value="TRANSCRIPTIONAL REGULATOR PROTEIN YOBU-RELATED"/>
    <property type="match status" value="1"/>
</dbReference>
<dbReference type="InterPro" id="IPR011256">
    <property type="entry name" value="Reg_factor_effector_dom_sf"/>
</dbReference>
<reference evidence="2" key="2">
    <citation type="journal article" date="2024" name="Toxins">
        <title>Genome Sequence Analysis of Native Xenorhabdus Strains Isolated from Entomopathogenic Nematodes in Argentina.</title>
        <authorList>
            <person name="Palma L."/>
            <person name="Frizzo L."/>
            <person name="Kaiser S."/>
            <person name="Berry C."/>
            <person name="Caballero P."/>
            <person name="Bode H.B."/>
            <person name="Del Valle E.E."/>
        </authorList>
    </citation>
    <scope>NUCLEOTIDE SEQUENCE</scope>
    <source>
        <strain evidence="2">M</strain>
    </source>
</reference>
<evidence type="ECO:0000259" key="1">
    <source>
        <dbReference type="SMART" id="SM00871"/>
    </source>
</evidence>
<comment type="caution">
    <text evidence="2">The sequence shown here is derived from an EMBL/GenBank/DDBJ whole genome shotgun (WGS) entry which is preliminary data.</text>
</comment>
<dbReference type="AlphaFoldDB" id="A0AAW3YVM8"/>
<dbReference type="EMBL" id="JACXBF010000258">
    <property type="protein sequence ID" value="MBD2801084.1"/>
    <property type="molecule type" value="Genomic_DNA"/>
</dbReference>
<feature type="domain" description="AraC effector-binding" evidence="1">
    <location>
        <begin position="1"/>
        <end position="154"/>
    </location>
</feature>
<reference evidence="2" key="1">
    <citation type="submission" date="2020-09" db="EMBL/GenBank/DDBJ databases">
        <authorList>
            <person name="Palma L."/>
            <person name="Caballero P."/>
            <person name="Berry C."/>
            <person name="Del Valle E."/>
        </authorList>
    </citation>
    <scope>NUCLEOTIDE SEQUENCE</scope>
    <source>
        <strain evidence="2">M</strain>
    </source>
</reference>
<dbReference type="SUPFAM" id="SSF55136">
    <property type="entry name" value="Probable bacterial effector-binding domain"/>
    <property type="match status" value="1"/>
</dbReference>
<dbReference type="Pfam" id="PF14526">
    <property type="entry name" value="Cass2"/>
    <property type="match status" value="1"/>
</dbReference>
<dbReference type="RefSeq" id="WP_323869065.1">
    <property type="nucleotide sequence ID" value="NZ_JACXBF010000258.1"/>
</dbReference>
<dbReference type="InterPro" id="IPR053182">
    <property type="entry name" value="YobU-like_regulator"/>
</dbReference>
<dbReference type="SMART" id="SM00871">
    <property type="entry name" value="AraC_E_bind"/>
    <property type="match status" value="1"/>
</dbReference>
<dbReference type="InterPro" id="IPR029441">
    <property type="entry name" value="Cass2"/>
</dbReference>
<gene>
    <name evidence="2" type="ORF">ID854_11620</name>
</gene>
<accession>A0AAW3YVM8</accession>
<dbReference type="Proteomes" id="UP001193920">
    <property type="component" value="Unassembled WGS sequence"/>
</dbReference>
<protein>
    <submittedName>
        <fullName evidence="2">GyrI-like domain-containing protein</fullName>
    </submittedName>
</protein>
<sequence>MKIIDCPALSLIGISTRTKNADEMDAATAKIMPLWQHFYQDIYPDQLSGNVVYGVYSNYESDASGQFDVIAAVEAKEHEGDNVQERASFDRVELAAGRYIIFSGLMGEGNPVFQLWQQVWHYFEQADCLYQRSWKTDYEVFHQDGKIELFIGIEY</sequence>